<dbReference type="OrthoDB" id="1163681at2"/>
<dbReference type="EMBL" id="VFWZ01000007">
    <property type="protein sequence ID" value="TPN83505.1"/>
    <property type="molecule type" value="Genomic_DNA"/>
</dbReference>
<dbReference type="Proteomes" id="UP000315540">
    <property type="component" value="Unassembled WGS sequence"/>
</dbReference>
<keyword evidence="1" id="KW-1133">Transmembrane helix</keyword>
<evidence type="ECO:0000256" key="1">
    <source>
        <dbReference type="SAM" id="Phobius"/>
    </source>
</evidence>
<accession>A0A504J4I7</accession>
<sequence>MIDNFDMLDILMRISGILFFTLPIVFFVILAVYYINKVGKTREGMMVLIGNILIFIVAVIHQFLYLLIDALGYEVFSFINITINFISFIGSVLFLIGFYFIIKKVINTTKLK</sequence>
<keyword evidence="1" id="KW-0472">Membrane</keyword>
<comment type="caution">
    <text evidence="2">The sequence shown here is derived from an EMBL/GenBank/DDBJ whole genome shotgun (WGS) entry which is preliminary data.</text>
</comment>
<name>A0A504J4I7_9FLAO</name>
<organism evidence="2 3">
    <name type="scientific">Aquimarina algicola</name>
    <dbReference type="NCBI Taxonomy" id="2589995"/>
    <lineage>
        <taxon>Bacteria</taxon>
        <taxon>Pseudomonadati</taxon>
        <taxon>Bacteroidota</taxon>
        <taxon>Flavobacteriia</taxon>
        <taxon>Flavobacteriales</taxon>
        <taxon>Flavobacteriaceae</taxon>
        <taxon>Aquimarina</taxon>
    </lineage>
</organism>
<keyword evidence="1" id="KW-0812">Transmembrane</keyword>
<dbReference type="RefSeq" id="WP_140595830.1">
    <property type="nucleotide sequence ID" value="NZ_VFWZ01000007.1"/>
</dbReference>
<evidence type="ECO:0000313" key="3">
    <source>
        <dbReference type="Proteomes" id="UP000315540"/>
    </source>
</evidence>
<feature type="transmembrane region" description="Helical" evidence="1">
    <location>
        <begin position="12"/>
        <end position="35"/>
    </location>
</feature>
<evidence type="ECO:0000313" key="2">
    <source>
        <dbReference type="EMBL" id="TPN83505.1"/>
    </source>
</evidence>
<reference evidence="2 3" key="1">
    <citation type="submission" date="2019-06" db="EMBL/GenBank/DDBJ databases">
        <authorList>
            <person name="Meng X."/>
        </authorList>
    </citation>
    <scope>NUCLEOTIDE SEQUENCE [LARGE SCALE GENOMIC DNA]</scope>
    <source>
        <strain evidence="2 3">M625</strain>
    </source>
</reference>
<dbReference type="AlphaFoldDB" id="A0A504J4I7"/>
<gene>
    <name evidence="2" type="ORF">FHK87_20010</name>
</gene>
<keyword evidence="3" id="KW-1185">Reference proteome</keyword>
<protein>
    <submittedName>
        <fullName evidence="2">Uncharacterized protein</fullName>
    </submittedName>
</protein>
<feature type="transmembrane region" description="Helical" evidence="1">
    <location>
        <begin position="78"/>
        <end position="102"/>
    </location>
</feature>
<feature type="transmembrane region" description="Helical" evidence="1">
    <location>
        <begin position="47"/>
        <end position="66"/>
    </location>
</feature>
<proteinExistence type="predicted"/>